<evidence type="ECO:0000256" key="1">
    <source>
        <dbReference type="SAM" id="MobiDB-lite"/>
    </source>
</evidence>
<dbReference type="Proteomes" id="UP001145742">
    <property type="component" value="Unassembled WGS sequence"/>
</dbReference>
<feature type="region of interest" description="Disordered" evidence="1">
    <location>
        <begin position="35"/>
        <end position="76"/>
    </location>
</feature>
<name>A0ABQ9DD93_9PASS</name>
<feature type="compositionally biased region" description="Basic and acidic residues" evidence="1">
    <location>
        <begin position="41"/>
        <end position="54"/>
    </location>
</feature>
<sequence length="126" mass="13876">MSWKAAANFSFPGCCPSWGGQAVTLQMAVRLEQRLGPPNAETRRTAMARRKEAAQQEAAAAVSSNEEQEKTVSLLSSTHTLAPAFRQLRMEKCPQNQKRQPVPTQEIKKKTVAVNYFPLLTNGMGS</sequence>
<gene>
    <name evidence="2" type="ORF">WISP_54325</name>
</gene>
<evidence type="ECO:0000313" key="2">
    <source>
        <dbReference type="EMBL" id="KAJ7419367.1"/>
    </source>
</evidence>
<keyword evidence="3" id="KW-1185">Reference proteome</keyword>
<comment type="caution">
    <text evidence="2">The sequence shown here is derived from an EMBL/GenBank/DDBJ whole genome shotgun (WGS) entry which is preliminary data.</text>
</comment>
<evidence type="ECO:0000313" key="3">
    <source>
        <dbReference type="Proteomes" id="UP001145742"/>
    </source>
</evidence>
<organism evidence="2 3">
    <name type="scientific">Willisornis vidua</name>
    <name type="common">Xingu scale-backed antbird</name>
    <dbReference type="NCBI Taxonomy" id="1566151"/>
    <lineage>
        <taxon>Eukaryota</taxon>
        <taxon>Metazoa</taxon>
        <taxon>Chordata</taxon>
        <taxon>Craniata</taxon>
        <taxon>Vertebrata</taxon>
        <taxon>Euteleostomi</taxon>
        <taxon>Archelosauria</taxon>
        <taxon>Archosauria</taxon>
        <taxon>Dinosauria</taxon>
        <taxon>Saurischia</taxon>
        <taxon>Theropoda</taxon>
        <taxon>Coelurosauria</taxon>
        <taxon>Aves</taxon>
        <taxon>Neognathae</taxon>
        <taxon>Neoaves</taxon>
        <taxon>Telluraves</taxon>
        <taxon>Australaves</taxon>
        <taxon>Passeriformes</taxon>
        <taxon>Thamnophilidae</taxon>
        <taxon>Willisornis</taxon>
    </lineage>
</organism>
<reference evidence="2" key="1">
    <citation type="submission" date="2019-10" db="EMBL/GenBank/DDBJ databases">
        <authorList>
            <person name="Soares A.E.R."/>
            <person name="Aleixo A."/>
            <person name="Schneider P."/>
            <person name="Miyaki C.Y."/>
            <person name="Schneider M.P."/>
            <person name="Mello C."/>
            <person name="Vasconcelos A.T.R."/>
        </authorList>
    </citation>
    <scope>NUCLEOTIDE SEQUENCE</scope>
    <source>
        <tissue evidence="2">Muscle</tissue>
    </source>
</reference>
<accession>A0ABQ9DD93</accession>
<proteinExistence type="predicted"/>
<dbReference type="EMBL" id="WHWB01033516">
    <property type="protein sequence ID" value="KAJ7419367.1"/>
    <property type="molecule type" value="Genomic_DNA"/>
</dbReference>
<protein>
    <submittedName>
        <fullName evidence="2">Uncharacterized protein</fullName>
    </submittedName>
</protein>